<comment type="caution">
    <text evidence="3">The sequence shown here is derived from an EMBL/GenBank/DDBJ whole genome shotgun (WGS) entry which is preliminary data.</text>
</comment>
<comment type="similarity">
    <text evidence="1">Belongs to the pseudomonas-type ThrB family.</text>
</comment>
<dbReference type="EMBL" id="JBDIML010000003">
    <property type="protein sequence ID" value="MEN2767753.1"/>
    <property type="molecule type" value="Genomic_DNA"/>
</dbReference>
<evidence type="ECO:0000256" key="1">
    <source>
        <dbReference type="ARBA" id="ARBA00038240"/>
    </source>
</evidence>
<dbReference type="Proteomes" id="UP001444625">
    <property type="component" value="Unassembled WGS sequence"/>
</dbReference>
<dbReference type="Gene3D" id="3.90.1200.10">
    <property type="match status" value="1"/>
</dbReference>
<reference evidence="3 4" key="1">
    <citation type="submission" date="2024-05" db="EMBL/GenBank/DDBJ databases">
        <authorList>
            <person name="Haq I."/>
            <person name="Ullah Z."/>
            <person name="Ahmad R."/>
            <person name="Li M."/>
            <person name="Tong Y."/>
        </authorList>
    </citation>
    <scope>NUCLEOTIDE SEQUENCE [LARGE SCALE GENOMIC DNA]</scope>
    <source>
        <strain evidence="3 4">16A2E</strain>
    </source>
</reference>
<evidence type="ECO:0000259" key="2">
    <source>
        <dbReference type="Pfam" id="PF01636"/>
    </source>
</evidence>
<proteinExistence type="inferred from homology"/>
<dbReference type="Pfam" id="PF01636">
    <property type="entry name" value="APH"/>
    <property type="match status" value="1"/>
</dbReference>
<dbReference type="InterPro" id="IPR002575">
    <property type="entry name" value="Aminoglycoside_PTrfase"/>
</dbReference>
<accession>A0ABU9XHH9</accession>
<evidence type="ECO:0000313" key="3">
    <source>
        <dbReference type="EMBL" id="MEN2767753.1"/>
    </source>
</evidence>
<sequence>MEKSVESVFHPEIREHFLRAYQLDSTYKLLGDFENYVYEVTKDNQAFILRVTHSSHRLEEEVLGEIEWVNFLHSHDANVPVIYPSRHNKLVEKQIAENGTVFYASLFSKVNGSPVRANDDRFDRKLFYSWGKEIGKLHRLTEDFQPETIVRKQWYEDDLFEIEKYIPQEKMVIKRTKEIMEQLKELPKTSFGLIHNDVHHGNFFYDDDEIQIFDFDDACYFWYVSDIAIPLYYTCFSLFSDDKTDRSGKQEFARQFLDAFMEGYRQEINPPLNWEEQLSLFLKVRDITLYSALNKKITPESRSEDLQGQMQQIKQRIEQSEPIVSIN</sequence>
<gene>
    <name evidence="3" type="ORF">ABC228_11175</name>
</gene>
<dbReference type="PANTHER" id="PTHR21064">
    <property type="entry name" value="AMINOGLYCOSIDE PHOSPHOTRANSFERASE DOMAIN-CONTAINING PROTEIN-RELATED"/>
    <property type="match status" value="1"/>
</dbReference>
<dbReference type="RefSeq" id="WP_345825219.1">
    <property type="nucleotide sequence ID" value="NZ_JBDIML010000003.1"/>
</dbReference>
<dbReference type="SUPFAM" id="SSF56112">
    <property type="entry name" value="Protein kinase-like (PK-like)"/>
    <property type="match status" value="1"/>
</dbReference>
<dbReference type="InterPro" id="IPR011009">
    <property type="entry name" value="Kinase-like_dom_sf"/>
</dbReference>
<dbReference type="InterPro" id="IPR050249">
    <property type="entry name" value="Pseudomonas-type_ThrB"/>
</dbReference>
<dbReference type="Gene3D" id="3.30.200.20">
    <property type="entry name" value="Phosphorylase Kinase, domain 1"/>
    <property type="match status" value="1"/>
</dbReference>
<organism evidence="3 4">
    <name type="scientific">Ornithinibacillus xuwenensis</name>
    <dbReference type="NCBI Taxonomy" id="3144668"/>
    <lineage>
        <taxon>Bacteria</taxon>
        <taxon>Bacillati</taxon>
        <taxon>Bacillota</taxon>
        <taxon>Bacilli</taxon>
        <taxon>Bacillales</taxon>
        <taxon>Bacillaceae</taxon>
        <taxon>Ornithinibacillus</taxon>
    </lineage>
</organism>
<keyword evidence="4" id="KW-1185">Reference proteome</keyword>
<evidence type="ECO:0000313" key="4">
    <source>
        <dbReference type="Proteomes" id="UP001444625"/>
    </source>
</evidence>
<protein>
    <submittedName>
        <fullName evidence="3">Phosphotransferase</fullName>
    </submittedName>
</protein>
<name>A0ABU9XHH9_9BACI</name>
<feature type="domain" description="Aminoglycoside phosphotransferase" evidence="2">
    <location>
        <begin position="30"/>
        <end position="235"/>
    </location>
</feature>
<dbReference type="PANTHER" id="PTHR21064:SF6">
    <property type="entry name" value="AMINOGLYCOSIDE PHOSPHOTRANSFERASE DOMAIN-CONTAINING PROTEIN"/>
    <property type="match status" value="1"/>
</dbReference>